<organism evidence="2">
    <name type="scientific">Solanum lycopersicum</name>
    <name type="common">Tomato</name>
    <name type="synonym">Lycopersicon esculentum</name>
    <dbReference type="NCBI Taxonomy" id="4081"/>
    <lineage>
        <taxon>Eukaryota</taxon>
        <taxon>Viridiplantae</taxon>
        <taxon>Streptophyta</taxon>
        <taxon>Embryophyta</taxon>
        <taxon>Tracheophyta</taxon>
        <taxon>Spermatophyta</taxon>
        <taxon>Magnoliopsida</taxon>
        <taxon>eudicotyledons</taxon>
        <taxon>Gunneridae</taxon>
        <taxon>Pentapetalae</taxon>
        <taxon>asterids</taxon>
        <taxon>lamiids</taxon>
        <taxon>Solanales</taxon>
        <taxon>Solanaceae</taxon>
        <taxon>Solanoideae</taxon>
        <taxon>Solaneae</taxon>
        <taxon>Solanum</taxon>
        <taxon>Solanum subgen. Lycopersicon</taxon>
    </lineage>
</organism>
<evidence type="ECO:0000313" key="2">
    <source>
        <dbReference type="EnsemblPlants" id="Solyc01g099420.2.1"/>
    </source>
</evidence>
<name>A0A3Q7ENF8_SOLLC</name>
<dbReference type="Gene3D" id="2.40.180.10">
    <property type="entry name" value="Catalase core domain"/>
    <property type="match status" value="1"/>
</dbReference>
<reference evidence="2" key="2">
    <citation type="submission" date="2019-01" db="UniProtKB">
        <authorList>
            <consortium name="EnsemblPlants"/>
        </authorList>
    </citation>
    <scope>IDENTIFICATION</scope>
    <source>
        <strain evidence="2">cv. Heinz 1706</strain>
    </source>
</reference>
<dbReference type="InterPro" id="IPR018028">
    <property type="entry name" value="Catalase"/>
</dbReference>
<dbReference type="PANTHER" id="PTHR11465">
    <property type="entry name" value="CATALASE"/>
    <property type="match status" value="1"/>
</dbReference>
<dbReference type="Gramene" id="Solyc01g099420.2.1">
    <property type="protein sequence ID" value="Solyc01g099420.2.1"/>
    <property type="gene ID" value="Solyc01g099420.2"/>
</dbReference>
<dbReference type="SUPFAM" id="SSF56634">
    <property type="entry name" value="Heme-dependent catalase-like"/>
    <property type="match status" value="1"/>
</dbReference>
<dbReference type="GO" id="GO:0004096">
    <property type="term" value="F:catalase activity"/>
    <property type="evidence" value="ECO:0007669"/>
    <property type="project" value="InterPro"/>
</dbReference>
<dbReference type="EnsemblPlants" id="Solyc01g099420.2.1">
    <property type="protein sequence ID" value="Solyc01g099420.2.1"/>
    <property type="gene ID" value="Solyc01g099420.2"/>
</dbReference>
<dbReference type="PANTHER" id="PTHR11465:SF41">
    <property type="entry name" value="CATALASE ISOZYME 2"/>
    <property type="match status" value="1"/>
</dbReference>
<dbReference type="STRING" id="4081.A0A3Q7ENF8"/>
<dbReference type="InParanoid" id="A0A3Q7ENF8"/>
<dbReference type="GO" id="GO:0020037">
    <property type="term" value="F:heme binding"/>
    <property type="evidence" value="ECO:0007669"/>
    <property type="project" value="InterPro"/>
</dbReference>
<dbReference type="AlphaFoldDB" id="A0A3Q7ENF8"/>
<dbReference type="InterPro" id="IPR011614">
    <property type="entry name" value="Catalase_core"/>
</dbReference>
<proteinExistence type="predicted"/>
<protein>
    <recommendedName>
        <fullName evidence="1">Catalase core domain-containing protein</fullName>
    </recommendedName>
</protein>
<dbReference type="Proteomes" id="UP000004994">
    <property type="component" value="Chromosome 1"/>
</dbReference>
<dbReference type="InterPro" id="IPR020835">
    <property type="entry name" value="Catalase_sf"/>
</dbReference>
<accession>A0A3Q7ENF8</accession>
<evidence type="ECO:0000313" key="3">
    <source>
        <dbReference type="Proteomes" id="UP000004994"/>
    </source>
</evidence>
<sequence length="106" mass="12122">MVHALKANPKSHIQEIEGSLIFFSHHPESLHMFTFLFDDIGPTRLHVKFHWKPTCDVKSLLEEEAIRVGGANLSHTTQDLYDTIVTMDPDHEDSFDFVPLLVVLLL</sequence>
<reference evidence="2" key="1">
    <citation type="journal article" date="2012" name="Nature">
        <title>The tomato genome sequence provides insights into fleshy fruit evolution.</title>
        <authorList>
            <consortium name="Tomato Genome Consortium"/>
        </authorList>
    </citation>
    <scope>NUCLEOTIDE SEQUENCE [LARGE SCALE GENOMIC DNA]</scope>
    <source>
        <strain evidence="2">cv. Heinz 1706</strain>
    </source>
</reference>
<evidence type="ECO:0000259" key="1">
    <source>
        <dbReference type="Pfam" id="PF00199"/>
    </source>
</evidence>
<dbReference type="GO" id="GO:0006979">
    <property type="term" value="P:response to oxidative stress"/>
    <property type="evidence" value="ECO:0007669"/>
    <property type="project" value="InterPro"/>
</dbReference>
<dbReference type="Pfam" id="PF00199">
    <property type="entry name" value="Catalase"/>
    <property type="match status" value="1"/>
</dbReference>
<feature type="domain" description="Catalase core" evidence="1">
    <location>
        <begin position="44"/>
        <end position="86"/>
    </location>
</feature>
<dbReference type="Gene3D" id="1.10.10.1060">
    <property type="entry name" value="Catalase HPII, helical domain"/>
    <property type="match status" value="1"/>
</dbReference>
<keyword evidence="3" id="KW-1185">Reference proteome</keyword>